<reference evidence="2" key="1">
    <citation type="submission" date="2013-11" db="EMBL/GenBank/DDBJ databases">
        <title>The Genome Sequence of Phytophthora parasitica CJ02B3.</title>
        <authorList>
            <consortium name="The Broad Institute Genomics Platform"/>
            <person name="Russ C."/>
            <person name="Tyler B."/>
            <person name="Panabieres F."/>
            <person name="Shan W."/>
            <person name="Tripathy S."/>
            <person name="Grunwald N."/>
            <person name="Machado M."/>
            <person name="Johnson C.S."/>
            <person name="Arredondo F."/>
            <person name="Hong C."/>
            <person name="Coffey M."/>
            <person name="Young S.K."/>
            <person name="Zeng Q."/>
            <person name="Gargeya S."/>
            <person name="Fitzgerald M."/>
            <person name="Abouelleil A."/>
            <person name="Alvarado L."/>
            <person name="Chapman S.B."/>
            <person name="Gainer-Dewar J."/>
            <person name="Goldberg J."/>
            <person name="Griggs A."/>
            <person name="Gujja S."/>
            <person name="Hansen M."/>
            <person name="Howarth C."/>
            <person name="Imamovic A."/>
            <person name="Ireland A."/>
            <person name="Larimer J."/>
            <person name="McCowan C."/>
            <person name="Murphy C."/>
            <person name="Pearson M."/>
            <person name="Poon T.W."/>
            <person name="Priest M."/>
            <person name="Roberts A."/>
            <person name="Saif S."/>
            <person name="Shea T."/>
            <person name="Sykes S."/>
            <person name="Wortman J."/>
            <person name="Nusbaum C."/>
            <person name="Birren B."/>
        </authorList>
    </citation>
    <scope>NUCLEOTIDE SEQUENCE [LARGE SCALE GENOMIC DNA]</scope>
    <source>
        <strain evidence="2">CJ02B3</strain>
    </source>
</reference>
<dbReference type="Proteomes" id="UP000053236">
    <property type="component" value="Unassembled WGS sequence"/>
</dbReference>
<feature type="chain" id="PRO_5004816954" description="RxLR effector protein" evidence="1">
    <location>
        <begin position="28"/>
        <end position="138"/>
    </location>
</feature>
<sequence length="138" mass="15730">RIQVQRTPMRFYGFLLIAIIALTCNEAVPLSASFGQWTGLTGSSSSISSHGRQILRFNGYEDPANEGDNHANDNDERGITVVNNAGEQFLKLNGGFWRRVTKPRKYDHWAQRWVLAYGHQLKYGPFAIDEAKKRKHHD</sequence>
<name>W2GQP6_PHYNI</name>
<feature type="non-terminal residue" evidence="2">
    <location>
        <position position="1"/>
    </location>
</feature>
<evidence type="ECO:0000313" key="2">
    <source>
        <dbReference type="EMBL" id="ETK85184.1"/>
    </source>
</evidence>
<gene>
    <name evidence="2" type="ORF">L915_09921</name>
</gene>
<organism evidence="2">
    <name type="scientific">Phytophthora nicotianae</name>
    <name type="common">Potato buckeye rot agent</name>
    <name type="synonym">Phytophthora parasitica</name>
    <dbReference type="NCBI Taxonomy" id="4792"/>
    <lineage>
        <taxon>Eukaryota</taxon>
        <taxon>Sar</taxon>
        <taxon>Stramenopiles</taxon>
        <taxon>Oomycota</taxon>
        <taxon>Peronosporomycetes</taxon>
        <taxon>Peronosporales</taxon>
        <taxon>Peronosporaceae</taxon>
        <taxon>Phytophthora</taxon>
    </lineage>
</organism>
<protein>
    <recommendedName>
        <fullName evidence="3">RxLR effector protein</fullName>
    </recommendedName>
</protein>
<keyword evidence="1" id="KW-0732">Signal</keyword>
<evidence type="ECO:0008006" key="3">
    <source>
        <dbReference type="Google" id="ProtNLM"/>
    </source>
</evidence>
<dbReference type="EMBL" id="KI686592">
    <property type="protein sequence ID" value="ETK85184.1"/>
    <property type="molecule type" value="Genomic_DNA"/>
</dbReference>
<dbReference type="AlphaFoldDB" id="W2GQP6"/>
<evidence type="ECO:0000256" key="1">
    <source>
        <dbReference type="SAM" id="SignalP"/>
    </source>
</evidence>
<dbReference type="VEuPathDB" id="FungiDB:PPTG_01609"/>
<proteinExistence type="predicted"/>
<accession>W2GQP6</accession>
<feature type="signal peptide" evidence="1">
    <location>
        <begin position="1"/>
        <end position="27"/>
    </location>
</feature>